<keyword evidence="2" id="KW-1185">Reference proteome</keyword>
<dbReference type="Proteomes" id="UP000596379">
    <property type="component" value="Segment"/>
</dbReference>
<evidence type="ECO:0000313" key="2">
    <source>
        <dbReference type="Proteomes" id="UP000596379"/>
    </source>
</evidence>
<reference evidence="1 2" key="1">
    <citation type="submission" date="2020-12" db="EMBL/GenBank/DDBJ databases">
        <title>Genomic characterization of four novel bacteriophages infecting Klebsiella pneumoniae.</title>
        <authorList>
            <person name="Estrada Bonilla B."/>
            <person name="Costa A.R."/>
            <person name="van Rossum T."/>
            <person name="Hagedoorn S."/>
            <person name="Wallinga H."/>
            <person name="Xiao M."/>
            <person name="Song W."/>
            <person name="Haas P.-J."/>
            <person name="Nobrega F.L."/>
            <person name="Brouns S.J.J."/>
        </authorList>
    </citation>
    <scope>NUCLEOTIDE SEQUENCE [LARGE SCALE GENOMIC DNA]</scope>
</reference>
<accession>A0A7U0GAG4</accession>
<dbReference type="EMBL" id="MW394388">
    <property type="protein sequence ID" value="QQV91605.1"/>
    <property type="molecule type" value="Genomic_DNA"/>
</dbReference>
<proteinExistence type="predicted"/>
<sequence>MISIKPVSEMKYHPTSEKIVDFLNAKTLNEERLFFRVVLAYYWGVMASSMRAVIKGYDRNDLPINIYALNLSPSGTGKGYSTSLIERELLAGFRERFLEVTFPTVAEQNMFELAQKRAQRKSTASNLVDPEDELEKVRKEFESLGSLLFSFDSATTPAVKQMRHKLLMGNAGGVNLQIDEIGANLVGQTEVLDTFLELYDLGLVKDKLIKSSAENVRHEKLVGGTPTNMLLFGTPTKLFDGDVTERRLYDMLEMGYARRCHFGFLLKAKKPEGITADDILKQMFDANADTFITDLGKKLEKLADISNLRKAITIPRDVLKNIIQYRLDCEAKSKQYNEYQTIQKSEMENRFFKCMKLAAAYAFVDGSPVLSQDHLENAIKLTEECGEAFAKLLTPERNYAKLAKYLADVGTDVTLADMDEDLPYFRGGKNQKDEMINLAIAYGYKNNIIVKRSYTDGILFLSGESLKPTNLDEMILSYSKDLTTGFVPKDVPFDQLHRLVNQPDLHWLTHKVMNGYRNEENAIPGFNLLVIDVDGTCQLSTAKLLLKDYKALYYTTKRHTEETNRFRIILPINYELKLDAKDYKEFYNNVLEGLPFEADDQCSHRSKKWLTHKGHYEYTDGQLFDVLPFIPKTSKNEDRKQVLTDQHQLDNLERWVLNNTGDGNRNKQLFNYAMVLVDAGFSLDRIRSQVKDLNNKLPGKLDESEIDGSIMLTIAKKVK</sequence>
<evidence type="ECO:0000313" key="1">
    <source>
        <dbReference type="EMBL" id="QQV91605.1"/>
    </source>
</evidence>
<organism evidence="1 2">
    <name type="scientific">Klebsiella phage vB_KpP_FBKp27</name>
    <dbReference type="NCBI Taxonomy" id="2801837"/>
    <lineage>
        <taxon>Viruses</taxon>
        <taxon>Duplodnaviria</taxon>
        <taxon>Heunggongvirae</taxon>
        <taxon>Uroviricota</taxon>
        <taxon>Caudoviricetes</taxon>
        <taxon>Schitoviridae</taxon>
        <taxon>Efbeekayvirus</taxon>
        <taxon>Efbeekayvirus Fbkp27</taxon>
    </lineage>
</organism>
<gene>
    <name evidence="1" type="ORF">vBKpPFBKp27_007</name>
</gene>
<evidence type="ECO:0008006" key="3">
    <source>
        <dbReference type="Google" id="ProtNLM"/>
    </source>
</evidence>
<name>A0A7U0GAG4_9CAUD</name>
<protein>
    <recommendedName>
        <fullName evidence="3">DNA primase</fullName>
    </recommendedName>
</protein>